<keyword evidence="2" id="KW-1185">Reference proteome</keyword>
<dbReference type="RefSeq" id="WP_114288802.1">
    <property type="nucleotide sequence ID" value="NZ_CP081470.1"/>
</dbReference>
<gene>
    <name evidence="1" type="ORF">CBF32_00930</name>
</gene>
<evidence type="ECO:0000313" key="1">
    <source>
        <dbReference type="EMBL" id="RSU05591.1"/>
    </source>
</evidence>
<name>A0A369B3T9_9ENTE</name>
<dbReference type="Proteomes" id="UP000288197">
    <property type="component" value="Unassembled WGS sequence"/>
</dbReference>
<dbReference type="AlphaFoldDB" id="A0A369B3T9"/>
<dbReference type="OrthoDB" id="2223244at2"/>
<dbReference type="EMBL" id="NGJX01000001">
    <property type="protein sequence ID" value="RSU05591.1"/>
    <property type="molecule type" value="Genomic_DNA"/>
</dbReference>
<comment type="caution">
    <text evidence="1">The sequence shown here is derived from an EMBL/GenBank/DDBJ whole genome shotgun (WGS) entry which is preliminary data.</text>
</comment>
<reference evidence="1 2" key="1">
    <citation type="submission" date="2017-05" db="EMBL/GenBank/DDBJ databases">
        <title>Vagococcus spp. assemblies.</title>
        <authorList>
            <person name="Gulvik C.A."/>
        </authorList>
    </citation>
    <scope>NUCLEOTIDE SEQUENCE [LARGE SCALE GENOMIC DNA]</scope>
    <source>
        <strain evidence="1 2">NCFB 2497</strain>
    </source>
</reference>
<accession>A0A369B3T9</accession>
<sequence>MTNETLIQLMKKIGSDKTYLTDGYYRIRDNKSGQKELAFLKPDGCGTTSVNPQITVEEVDGNWLAVKLMDMGNNSTKFLIRDDATKEELDNELEKLIKKMEEAIQ</sequence>
<organism evidence="1 2">
    <name type="scientific">Vagococcus fluvialis</name>
    <dbReference type="NCBI Taxonomy" id="2738"/>
    <lineage>
        <taxon>Bacteria</taxon>
        <taxon>Bacillati</taxon>
        <taxon>Bacillota</taxon>
        <taxon>Bacilli</taxon>
        <taxon>Lactobacillales</taxon>
        <taxon>Enterococcaceae</taxon>
        <taxon>Vagococcus</taxon>
    </lineage>
</organism>
<evidence type="ECO:0000313" key="2">
    <source>
        <dbReference type="Proteomes" id="UP000288197"/>
    </source>
</evidence>
<protein>
    <submittedName>
        <fullName evidence="1">Uncharacterized protein</fullName>
    </submittedName>
</protein>
<proteinExistence type="predicted"/>
<dbReference type="GeneID" id="63145525"/>